<evidence type="ECO:0000256" key="9">
    <source>
        <dbReference type="ARBA" id="ARBA00023211"/>
    </source>
</evidence>
<dbReference type="InterPro" id="IPR007865">
    <property type="entry name" value="Aminopep_P_N"/>
</dbReference>
<dbReference type="SMART" id="SM01011">
    <property type="entry name" value="AMP_N"/>
    <property type="match status" value="1"/>
</dbReference>
<name>A0ABW6ADB1_9BACT</name>
<feature type="signal peptide" evidence="11">
    <location>
        <begin position="1"/>
        <end position="22"/>
    </location>
</feature>
<evidence type="ECO:0000256" key="7">
    <source>
        <dbReference type="ARBA" id="ARBA00022801"/>
    </source>
</evidence>
<evidence type="ECO:0000256" key="5">
    <source>
        <dbReference type="ARBA" id="ARBA00022670"/>
    </source>
</evidence>
<dbReference type="SUPFAM" id="SSF53092">
    <property type="entry name" value="Creatinase/prolidase N-terminal domain"/>
    <property type="match status" value="1"/>
</dbReference>
<dbReference type="EMBL" id="JBHUOZ010000003">
    <property type="protein sequence ID" value="MFD2921743.1"/>
    <property type="molecule type" value="Genomic_DNA"/>
</dbReference>
<keyword evidence="13" id="KW-0031">Aminopeptidase</keyword>
<dbReference type="Gene3D" id="3.40.350.10">
    <property type="entry name" value="Creatinase/prolidase N-terminal domain"/>
    <property type="match status" value="1"/>
</dbReference>
<dbReference type="PANTHER" id="PTHR43226:SF4">
    <property type="entry name" value="XAA-PRO AMINOPEPTIDASE 3"/>
    <property type="match status" value="1"/>
</dbReference>
<dbReference type="PROSITE" id="PS00491">
    <property type="entry name" value="PROLINE_PEPTIDASE"/>
    <property type="match status" value="1"/>
</dbReference>
<accession>A0ABW6ADB1</accession>
<evidence type="ECO:0000313" key="13">
    <source>
        <dbReference type="EMBL" id="MFD2921743.1"/>
    </source>
</evidence>
<comment type="catalytic activity">
    <reaction evidence="1">
        <text>Release of any N-terminal amino acid, including proline, that is linked to proline, even from a dipeptide or tripeptide.</text>
        <dbReference type="EC" id="3.4.11.9"/>
    </reaction>
</comment>
<evidence type="ECO:0000259" key="12">
    <source>
        <dbReference type="SMART" id="SM01011"/>
    </source>
</evidence>
<keyword evidence="8" id="KW-0482">Metalloprotease</keyword>
<dbReference type="CDD" id="cd01087">
    <property type="entry name" value="Prolidase"/>
    <property type="match status" value="1"/>
</dbReference>
<evidence type="ECO:0000256" key="3">
    <source>
        <dbReference type="ARBA" id="ARBA00008766"/>
    </source>
</evidence>
<comment type="similarity">
    <text evidence="3 10">Belongs to the peptidase M24B family.</text>
</comment>
<dbReference type="Proteomes" id="UP001597511">
    <property type="component" value="Unassembled WGS sequence"/>
</dbReference>
<dbReference type="PANTHER" id="PTHR43226">
    <property type="entry name" value="XAA-PRO AMINOPEPTIDASE 3"/>
    <property type="match status" value="1"/>
</dbReference>
<evidence type="ECO:0000256" key="11">
    <source>
        <dbReference type="SAM" id="SignalP"/>
    </source>
</evidence>
<dbReference type="InterPro" id="IPR000994">
    <property type="entry name" value="Pept_M24"/>
</dbReference>
<evidence type="ECO:0000256" key="8">
    <source>
        <dbReference type="ARBA" id="ARBA00023049"/>
    </source>
</evidence>
<dbReference type="InterPro" id="IPR001131">
    <property type="entry name" value="Peptidase_M24B_aminopep-P_CS"/>
</dbReference>
<evidence type="ECO:0000313" key="14">
    <source>
        <dbReference type="Proteomes" id="UP001597511"/>
    </source>
</evidence>
<organism evidence="13 14">
    <name type="scientific">Terrimonas rubra</name>
    <dbReference type="NCBI Taxonomy" id="1035890"/>
    <lineage>
        <taxon>Bacteria</taxon>
        <taxon>Pseudomonadati</taxon>
        <taxon>Bacteroidota</taxon>
        <taxon>Chitinophagia</taxon>
        <taxon>Chitinophagales</taxon>
        <taxon>Chitinophagaceae</taxon>
        <taxon>Terrimonas</taxon>
    </lineage>
</organism>
<keyword evidence="11" id="KW-0732">Signal</keyword>
<dbReference type="Pfam" id="PF05195">
    <property type="entry name" value="AMP_N"/>
    <property type="match status" value="1"/>
</dbReference>
<dbReference type="EC" id="3.4.11.9" evidence="4"/>
<dbReference type="InterPro" id="IPR029149">
    <property type="entry name" value="Creatin/AminoP/Spt16_N"/>
</dbReference>
<reference evidence="14" key="1">
    <citation type="journal article" date="2019" name="Int. J. Syst. Evol. Microbiol.">
        <title>The Global Catalogue of Microorganisms (GCM) 10K type strain sequencing project: providing services to taxonomists for standard genome sequencing and annotation.</title>
        <authorList>
            <consortium name="The Broad Institute Genomics Platform"/>
            <consortium name="The Broad Institute Genome Sequencing Center for Infectious Disease"/>
            <person name="Wu L."/>
            <person name="Ma J."/>
        </authorList>
    </citation>
    <scope>NUCLEOTIDE SEQUENCE [LARGE SCALE GENOMIC DNA]</scope>
    <source>
        <strain evidence="14">KCTC 23299</strain>
    </source>
</reference>
<proteinExistence type="inferred from homology"/>
<dbReference type="Gene3D" id="3.90.230.10">
    <property type="entry name" value="Creatinase/methionine aminopeptidase superfamily"/>
    <property type="match status" value="1"/>
</dbReference>
<keyword evidence="7 13" id="KW-0378">Hydrolase</keyword>
<keyword evidence="6 10" id="KW-0479">Metal-binding</keyword>
<evidence type="ECO:0000256" key="1">
    <source>
        <dbReference type="ARBA" id="ARBA00001424"/>
    </source>
</evidence>
<evidence type="ECO:0000256" key="2">
    <source>
        <dbReference type="ARBA" id="ARBA00001936"/>
    </source>
</evidence>
<sequence length="490" mass="54596">MRKSSFARFLMLVCLLSGTANILLSQTSENLPTDYLSAAFHAGRRAAAREKMPANSALVVFAYPERNFSNDVDYNYHQNPDLYYFSGYKEPNSLLIIFKEPQTDSAGNTYNEILYVQQRNAQAEQWTGKRLGVEGAKEKLGFTHAFNAKDFKNLSIDFSKLDKILFNRFSDDVAAKGRAGDDLYGLIQTFKKKADIPADYTSKPRFDVRGFNKLTADLREIKTPEEIVLLRKAVEISCRAQNEVMKAAHPGMSELEIQGLHEYVHKRYGAEGIGYGSIIGGGENGCILHYTENTKTKIGNEMVLMDVGAEYHGYTADVTRTIPAKGKFSNEEKLIYQLVYDAQEAAFATLKDGSNWAQASSAAQSVIVKGLVKLGVAPDERTAARYYPHGLGHHIGLDVHDKGSYGTIKENMVITIEPGIYIPQGSNCDKKWWSIAVRIEDDALITKDGYELLSIFSPRSIADIEKLMSEKSPLDNFKLPALKSAEKKGF</sequence>
<feature type="domain" description="Aminopeptidase P N-terminal" evidence="12">
    <location>
        <begin position="36"/>
        <end position="175"/>
    </location>
</feature>
<feature type="chain" id="PRO_5045537407" description="Xaa-Pro aminopeptidase" evidence="11">
    <location>
        <begin position="23"/>
        <end position="490"/>
    </location>
</feature>
<evidence type="ECO:0000256" key="10">
    <source>
        <dbReference type="RuleBase" id="RU000590"/>
    </source>
</evidence>
<dbReference type="Pfam" id="PF00557">
    <property type="entry name" value="Peptidase_M24"/>
    <property type="match status" value="1"/>
</dbReference>
<dbReference type="InterPro" id="IPR052433">
    <property type="entry name" value="X-Pro_dipept-like"/>
</dbReference>
<gene>
    <name evidence="13" type="ORF">ACFS6H_18630</name>
</gene>
<evidence type="ECO:0000256" key="4">
    <source>
        <dbReference type="ARBA" id="ARBA00012574"/>
    </source>
</evidence>
<keyword evidence="9" id="KW-0464">Manganese</keyword>
<comment type="cofactor">
    <cofactor evidence="2">
        <name>Mn(2+)</name>
        <dbReference type="ChEBI" id="CHEBI:29035"/>
    </cofactor>
</comment>
<evidence type="ECO:0000256" key="6">
    <source>
        <dbReference type="ARBA" id="ARBA00022723"/>
    </source>
</evidence>
<protein>
    <recommendedName>
        <fullName evidence="4">Xaa-Pro aminopeptidase</fullName>
        <ecNumber evidence="4">3.4.11.9</ecNumber>
    </recommendedName>
</protein>
<dbReference type="SUPFAM" id="SSF55920">
    <property type="entry name" value="Creatinase/aminopeptidase"/>
    <property type="match status" value="1"/>
</dbReference>
<keyword evidence="5" id="KW-0645">Protease</keyword>
<dbReference type="InterPro" id="IPR036005">
    <property type="entry name" value="Creatinase/aminopeptidase-like"/>
</dbReference>
<dbReference type="RefSeq" id="WP_386102648.1">
    <property type="nucleotide sequence ID" value="NZ_JBHUOZ010000003.1"/>
</dbReference>
<keyword evidence="14" id="KW-1185">Reference proteome</keyword>
<dbReference type="GO" id="GO:0004177">
    <property type="term" value="F:aminopeptidase activity"/>
    <property type="evidence" value="ECO:0007669"/>
    <property type="project" value="UniProtKB-KW"/>
</dbReference>
<comment type="caution">
    <text evidence="13">The sequence shown here is derived from an EMBL/GenBank/DDBJ whole genome shotgun (WGS) entry which is preliminary data.</text>
</comment>